<feature type="compositionally biased region" description="Low complexity" evidence="5">
    <location>
        <begin position="574"/>
        <end position="584"/>
    </location>
</feature>
<organism evidence="7 8">
    <name type="scientific">Penicillium capsulatum</name>
    <dbReference type="NCBI Taxonomy" id="69766"/>
    <lineage>
        <taxon>Eukaryota</taxon>
        <taxon>Fungi</taxon>
        <taxon>Dikarya</taxon>
        <taxon>Ascomycota</taxon>
        <taxon>Pezizomycotina</taxon>
        <taxon>Eurotiomycetes</taxon>
        <taxon>Eurotiomycetidae</taxon>
        <taxon>Eurotiales</taxon>
        <taxon>Aspergillaceae</taxon>
        <taxon>Penicillium</taxon>
    </lineage>
</organism>
<dbReference type="GO" id="GO:0008270">
    <property type="term" value="F:zinc ion binding"/>
    <property type="evidence" value="ECO:0007669"/>
    <property type="project" value="UniProtKB-KW"/>
</dbReference>
<feature type="region of interest" description="Disordered" evidence="5">
    <location>
        <begin position="750"/>
        <end position="839"/>
    </location>
</feature>
<dbReference type="PANTHER" id="PTHR10782">
    <property type="entry name" value="ZINC FINGER MIZ DOMAIN-CONTAINING PROTEIN"/>
    <property type="match status" value="1"/>
</dbReference>
<feature type="compositionally biased region" description="Basic and acidic residues" evidence="5">
    <location>
        <begin position="1200"/>
        <end position="1209"/>
    </location>
</feature>
<feature type="region of interest" description="Disordered" evidence="5">
    <location>
        <begin position="1"/>
        <end position="213"/>
    </location>
</feature>
<feature type="compositionally biased region" description="Low complexity" evidence="5">
    <location>
        <begin position="784"/>
        <end position="795"/>
    </location>
</feature>
<dbReference type="Pfam" id="PF02891">
    <property type="entry name" value="zf-MIZ"/>
    <property type="match status" value="1"/>
</dbReference>
<evidence type="ECO:0000256" key="5">
    <source>
        <dbReference type="SAM" id="MobiDB-lite"/>
    </source>
</evidence>
<dbReference type="PROSITE" id="PS51044">
    <property type="entry name" value="ZF_SP_RING"/>
    <property type="match status" value="1"/>
</dbReference>
<dbReference type="GO" id="GO:0061665">
    <property type="term" value="F:SUMO ligase activity"/>
    <property type="evidence" value="ECO:0007669"/>
    <property type="project" value="TreeGrafter"/>
</dbReference>
<feature type="compositionally biased region" description="Polar residues" evidence="5">
    <location>
        <begin position="559"/>
        <end position="573"/>
    </location>
</feature>
<feature type="compositionally biased region" description="Low complexity" evidence="5">
    <location>
        <begin position="805"/>
        <end position="826"/>
    </location>
</feature>
<reference evidence="7" key="2">
    <citation type="journal article" date="2023" name="IMA Fungus">
        <title>Comparative genomic study of the Penicillium genus elucidates a diverse pangenome and 15 lateral gene transfer events.</title>
        <authorList>
            <person name="Petersen C."/>
            <person name="Sorensen T."/>
            <person name="Nielsen M.R."/>
            <person name="Sondergaard T.E."/>
            <person name="Sorensen J.L."/>
            <person name="Fitzpatrick D.A."/>
            <person name="Frisvad J.C."/>
            <person name="Nielsen K.L."/>
        </authorList>
    </citation>
    <scope>NUCLEOTIDE SEQUENCE</scope>
    <source>
        <strain evidence="7">IBT 21917</strain>
    </source>
</reference>
<feature type="region of interest" description="Disordered" evidence="5">
    <location>
        <begin position="1200"/>
        <end position="1261"/>
    </location>
</feature>
<keyword evidence="2 4" id="KW-0863">Zinc-finger</keyword>
<dbReference type="Proteomes" id="UP001146351">
    <property type="component" value="Unassembled WGS sequence"/>
</dbReference>
<evidence type="ECO:0000256" key="4">
    <source>
        <dbReference type="PROSITE-ProRule" id="PRU00452"/>
    </source>
</evidence>
<dbReference type="OrthoDB" id="27975at2759"/>
<keyword evidence="3" id="KW-0862">Zinc</keyword>
<evidence type="ECO:0000313" key="8">
    <source>
        <dbReference type="Proteomes" id="UP001146351"/>
    </source>
</evidence>
<keyword evidence="1" id="KW-0479">Metal-binding</keyword>
<evidence type="ECO:0000256" key="2">
    <source>
        <dbReference type="ARBA" id="ARBA00022771"/>
    </source>
</evidence>
<evidence type="ECO:0000256" key="3">
    <source>
        <dbReference type="ARBA" id="ARBA00022833"/>
    </source>
</evidence>
<dbReference type="EMBL" id="JAPQKO010000006">
    <property type="protein sequence ID" value="KAJ5156172.1"/>
    <property type="molecule type" value="Genomic_DNA"/>
</dbReference>
<dbReference type="PANTHER" id="PTHR10782:SF4">
    <property type="entry name" value="TONALLI, ISOFORM E"/>
    <property type="match status" value="1"/>
</dbReference>
<feature type="compositionally biased region" description="Low complexity" evidence="5">
    <location>
        <begin position="97"/>
        <end position="121"/>
    </location>
</feature>
<gene>
    <name evidence="7" type="ORF">N7492_008975</name>
</gene>
<dbReference type="GO" id="GO:0000785">
    <property type="term" value="C:chromatin"/>
    <property type="evidence" value="ECO:0007669"/>
    <property type="project" value="TreeGrafter"/>
</dbReference>
<evidence type="ECO:0000313" key="7">
    <source>
        <dbReference type="EMBL" id="KAJ5156172.1"/>
    </source>
</evidence>
<evidence type="ECO:0000256" key="1">
    <source>
        <dbReference type="ARBA" id="ARBA00022723"/>
    </source>
</evidence>
<dbReference type="GO" id="GO:0016925">
    <property type="term" value="P:protein sumoylation"/>
    <property type="evidence" value="ECO:0007669"/>
    <property type="project" value="TreeGrafter"/>
</dbReference>
<protein>
    <recommendedName>
        <fullName evidence="6">SP-RING-type domain-containing protein</fullName>
    </recommendedName>
</protein>
<reference evidence="7" key="1">
    <citation type="submission" date="2022-11" db="EMBL/GenBank/DDBJ databases">
        <authorList>
            <person name="Petersen C."/>
        </authorList>
    </citation>
    <scope>NUCLEOTIDE SEQUENCE</scope>
    <source>
        <strain evidence="7">IBT 21917</strain>
    </source>
</reference>
<name>A0A9W9HT07_9EURO</name>
<accession>A0A9W9HT07</accession>
<feature type="region of interest" description="Disordered" evidence="5">
    <location>
        <begin position="230"/>
        <end position="249"/>
    </location>
</feature>
<feature type="region of interest" description="Disordered" evidence="5">
    <location>
        <begin position="521"/>
        <end position="584"/>
    </location>
</feature>
<feature type="domain" description="SP-RING-type" evidence="6">
    <location>
        <begin position="1087"/>
        <end position="1177"/>
    </location>
</feature>
<evidence type="ECO:0000259" key="6">
    <source>
        <dbReference type="PROSITE" id="PS51044"/>
    </source>
</evidence>
<dbReference type="AlphaFoldDB" id="A0A9W9HT07"/>
<dbReference type="InterPro" id="IPR004181">
    <property type="entry name" value="Znf_MIZ"/>
</dbReference>
<feature type="region of interest" description="Disordered" evidence="5">
    <location>
        <begin position="262"/>
        <end position="306"/>
    </location>
</feature>
<feature type="compositionally biased region" description="Polar residues" evidence="5">
    <location>
        <begin position="194"/>
        <end position="204"/>
    </location>
</feature>
<proteinExistence type="predicted"/>
<keyword evidence="8" id="KW-1185">Reference proteome</keyword>
<comment type="caution">
    <text evidence="7">The sequence shown here is derived from an EMBL/GenBank/DDBJ whole genome shotgun (WGS) entry which is preliminary data.</text>
</comment>
<feature type="compositionally biased region" description="Polar residues" evidence="5">
    <location>
        <begin position="122"/>
        <end position="136"/>
    </location>
</feature>
<dbReference type="Gene3D" id="3.30.40.10">
    <property type="entry name" value="Zinc/RING finger domain, C3HC4 (zinc finger)"/>
    <property type="match status" value="1"/>
</dbReference>
<sequence length="1261" mass="137583">MVSSLSQRETDDLETSNSTASLFLGGVRRTWMSGSKPTPGPRPTMRPVANPSTSDRPAHAQVPALISPVTPGASLQPTSLKPSGAWTAVNVQNQPDTQTSLPSPVPSTTSHPSPSRNHSPSNGINNSTAGAAQAQLSVPRVPRPDAPDTTGPAEVSTAPETSVIPVPNPPPVRTNPVSPVTGSDGTSPVPGPNPTQADSSSRARSSPKALAQAARLGQAPLHLNQIQSTSNPTVQANHPPPRRSAGPNQTTLLADTRVNSPASRLARQDDTGSQAVAQESTDEIPSRPPRLETNGIHTKASPQPSDKTWSLWRQRLIEFKHSVLPSSSPILEPRLQLLHDACMSQDVLYLVLHQLYCRRFLNLTMPVWLRNDECEKGFRQMRDLLEDNRHLPREAILAFSRFPDSPQMLVGETWYSATPQEVVRFLRVLAHRFLSGHKPIFGHIPTRRYPPLVEELRLEFEVDTPVFMSVIFASLCRQLYDHVHLARLNAIFRKDLLYGQEVRPQVIEDYLAIPMKISAPTNPAGGPSPSQHSVAPAMSQPPSVSQPVHPDVSSRPIHAQSSNMSSSHAAQHGTTSTHPSSSSPAWHRSVACLIETSAEWERYASRELGDWTCAISIPFPASLTSSEQATYTAWSVVANEPARTARAIQCRSNGTNATVDAAPFMADTVELSHTDLCCLAGSESPKPSCTRATNCTTEWELDWCSSNTGSSATHSIGATSLSSSSTLAFISCRLAIDPKFTFLAQSDFAADTPDTVSPDPRSYGLGSSVYNPPARPSQISGQWSNTSSSLHTNSSAVATSHLPWPSQVTQPSGSQQPQPSALLPSQGRASMEGISPQQVSSPVGLRQAPISQVPPPMPLLPREGDRMPYTVHPNPMRLSLHQADLRDPLKKLLHRDSTGQLIETELFQYLDGFVLSPEFIDPKNCVYNWNFSLSAEECERFPRTIPLAAGSPPIREYQKGCRVFRLRCIAVANSESKTLANVWPVSNTTWPSVFYIHVNDIELQVRRKAHNGKDLPLDLTEHLHEGQNTIAVHLLLDPKECENFSYVFGIESMAIASPQNLRSRIGTISAADVRSKIQRRLSPSADDDDDLTVVTDSLTITLIDPFTAQIFWEPARSIHCEHLECFDLATFINTRRSVSGPGPMNDNWRCPICKADARPQCLIVDGFLAEVRTELDCRNQLDGAQAIEIKSDGQWEVKIIDDARPDTRNRRSSTSTPTKRKAGDAPDSSAVGSRPKIERPASGTPIPPPRPASEPMVIELD</sequence>
<dbReference type="InterPro" id="IPR013083">
    <property type="entry name" value="Znf_RING/FYVE/PHD"/>
</dbReference>
<feature type="compositionally biased region" description="Low complexity" evidence="5">
    <location>
        <begin position="533"/>
        <end position="554"/>
    </location>
</feature>